<dbReference type="EMBL" id="AMGW01000002">
    <property type="protein sequence ID" value="EXJ62050.1"/>
    <property type="molecule type" value="Genomic_DNA"/>
</dbReference>
<feature type="transmembrane region" description="Helical" evidence="6">
    <location>
        <begin position="331"/>
        <end position="352"/>
    </location>
</feature>
<sequence>MQASSKPLPNPQQCVGLVESMHTVAVDEVNKPQLTRTRGFVLATTIVMTQFVQMAPFGAGINSALAIGKDLGANEYSSAWIAASYPLTQGAFVLMGGRLGMILGHKNMVSVAGAWWVIFSLVSGFTRNFIALCTLRALAGIGGGMMVPNSIALLTITFPPGRMRNITVALFGAMAPLGASGGSVLPGLLVQLVHWKWLFFFLAMFGAAIFTLFYLVVPSEGEPFDKHGSFDYFGAYLATAGLILFNFVWNQAPAVGWDEPFEYVLLIVSVLHIVGFLIWEAKFAKQPILPFDIWKAPSFLAMITATFFTFMAVGVHVWYTTVWNSNIRGFSMLLVGAAWQPLTVFGTIAAFLSGKVVRYTSAQYIMAMGSLATMVCMILVATQPIPQTYWAQCFPSTIILSFGPDFIFTAAQIIASNAVKRKHQGIAGSLIGTVASYGLSTGLGFAATVEAYTNHGGRKPVQGYRHALWLGVGIAGAAMLLALGFVRIPKDERDGWDEDETEVTSLTTEDARPYAEPTQEDKAVPSS</sequence>
<evidence type="ECO:0000256" key="6">
    <source>
        <dbReference type="SAM" id="Phobius"/>
    </source>
</evidence>
<feature type="transmembrane region" description="Helical" evidence="6">
    <location>
        <begin position="168"/>
        <end position="189"/>
    </location>
</feature>
<dbReference type="Proteomes" id="UP000019473">
    <property type="component" value="Unassembled WGS sequence"/>
</dbReference>
<keyword evidence="2 6" id="KW-0812">Transmembrane</keyword>
<dbReference type="PANTHER" id="PTHR42718">
    <property type="entry name" value="MAJOR FACILITATOR SUPERFAMILY MULTIDRUG TRANSPORTER MFSC"/>
    <property type="match status" value="1"/>
</dbReference>
<protein>
    <recommendedName>
        <fullName evidence="7">Major facilitator superfamily (MFS) profile domain-containing protein</fullName>
    </recommendedName>
</protein>
<feature type="transmembrane region" description="Helical" evidence="6">
    <location>
        <begin position="229"/>
        <end position="249"/>
    </location>
</feature>
<dbReference type="GeneID" id="19177089"/>
<evidence type="ECO:0000256" key="2">
    <source>
        <dbReference type="ARBA" id="ARBA00022692"/>
    </source>
</evidence>
<dbReference type="GO" id="GO:0016020">
    <property type="term" value="C:membrane"/>
    <property type="evidence" value="ECO:0007669"/>
    <property type="project" value="UniProtKB-SubCell"/>
</dbReference>
<feature type="transmembrane region" description="Helical" evidence="6">
    <location>
        <begin position="108"/>
        <end position="125"/>
    </location>
</feature>
<comment type="subcellular location">
    <subcellularLocation>
        <location evidence="1">Membrane</location>
        <topology evidence="1">Multi-pass membrane protein</topology>
    </subcellularLocation>
</comment>
<evidence type="ECO:0000313" key="8">
    <source>
        <dbReference type="EMBL" id="EXJ62050.1"/>
    </source>
</evidence>
<feature type="transmembrane region" description="Helical" evidence="6">
    <location>
        <begin position="40"/>
        <end position="59"/>
    </location>
</feature>
<keyword evidence="9" id="KW-1185">Reference proteome</keyword>
<evidence type="ECO:0000313" key="9">
    <source>
        <dbReference type="Proteomes" id="UP000019473"/>
    </source>
</evidence>
<evidence type="ECO:0000256" key="5">
    <source>
        <dbReference type="SAM" id="MobiDB-lite"/>
    </source>
</evidence>
<evidence type="ECO:0000259" key="7">
    <source>
        <dbReference type="PROSITE" id="PS50850"/>
    </source>
</evidence>
<dbReference type="InterPro" id="IPR011701">
    <property type="entry name" value="MFS"/>
</dbReference>
<feature type="transmembrane region" description="Helical" evidence="6">
    <location>
        <begin position="195"/>
        <end position="217"/>
    </location>
</feature>
<dbReference type="VEuPathDB" id="FungiDB:A1O7_02483"/>
<keyword evidence="4 6" id="KW-0472">Membrane</keyword>
<feature type="transmembrane region" description="Helical" evidence="6">
    <location>
        <begin position="261"/>
        <end position="279"/>
    </location>
</feature>
<organism evidence="8 9">
    <name type="scientific">Cladophialophora yegresii CBS 114405</name>
    <dbReference type="NCBI Taxonomy" id="1182544"/>
    <lineage>
        <taxon>Eukaryota</taxon>
        <taxon>Fungi</taxon>
        <taxon>Dikarya</taxon>
        <taxon>Ascomycota</taxon>
        <taxon>Pezizomycotina</taxon>
        <taxon>Eurotiomycetes</taxon>
        <taxon>Chaetothyriomycetidae</taxon>
        <taxon>Chaetothyriales</taxon>
        <taxon>Herpotrichiellaceae</taxon>
        <taxon>Cladophialophora</taxon>
    </lineage>
</organism>
<reference evidence="8 9" key="1">
    <citation type="submission" date="2013-03" db="EMBL/GenBank/DDBJ databases">
        <title>The Genome Sequence of Cladophialophora yegresii CBS 114405.</title>
        <authorList>
            <consortium name="The Broad Institute Genomics Platform"/>
            <person name="Cuomo C."/>
            <person name="de Hoog S."/>
            <person name="Gorbushina A."/>
            <person name="Walker B."/>
            <person name="Young S.K."/>
            <person name="Zeng Q."/>
            <person name="Gargeya S."/>
            <person name="Fitzgerald M."/>
            <person name="Haas B."/>
            <person name="Abouelleil A."/>
            <person name="Allen A.W."/>
            <person name="Alvarado L."/>
            <person name="Arachchi H.M."/>
            <person name="Berlin A.M."/>
            <person name="Chapman S.B."/>
            <person name="Gainer-Dewar J."/>
            <person name="Goldberg J."/>
            <person name="Griggs A."/>
            <person name="Gujja S."/>
            <person name="Hansen M."/>
            <person name="Howarth C."/>
            <person name="Imamovic A."/>
            <person name="Ireland A."/>
            <person name="Larimer J."/>
            <person name="McCowan C."/>
            <person name="Murphy C."/>
            <person name="Pearson M."/>
            <person name="Poon T.W."/>
            <person name="Priest M."/>
            <person name="Roberts A."/>
            <person name="Saif S."/>
            <person name="Shea T."/>
            <person name="Sisk P."/>
            <person name="Sykes S."/>
            <person name="Wortman J."/>
            <person name="Nusbaum C."/>
            <person name="Birren B."/>
        </authorList>
    </citation>
    <scope>NUCLEOTIDE SEQUENCE [LARGE SCALE GENOMIC DNA]</scope>
    <source>
        <strain evidence="8 9">CBS 114405</strain>
    </source>
</reference>
<keyword evidence="3 6" id="KW-1133">Transmembrane helix</keyword>
<name>W9WAN5_9EURO</name>
<dbReference type="InterPro" id="IPR036259">
    <property type="entry name" value="MFS_trans_sf"/>
</dbReference>
<feature type="transmembrane region" description="Helical" evidence="6">
    <location>
        <begin position="299"/>
        <end position="319"/>
    </location>
</feature>
<comment type="caution">
    <text evidence="8">The sequence shown here is derived from an EMBL/GenBank/DDBJ whole genome shotgun (WGS) entry which is preliminary data.</text>
</comment>
<dbReference type="OrthoDB" id="440755at2759"/>
<dbReference type="InterPro" id="IPR020846">
    <property type="entry name" value="MFS_dom"/>
</dbReference>
<proteinExistence type="predicted"/>
<dbReference type="SUPFAM" id="SSF103473">
    <property type="entry name" value="MFS general substrate transporter"/>
    <property type="match status" value="1"/>
</dbReference>
<gene>
    <name evidence="8" type="ORF">A1O7_02483</name>
</gene>
<dbReference type="PANTHER" id="PTHR42718:SF41">
    <property type="entry name" value="MFS TRANSPORTER OF UNKOWN SPECIFICITY (AFU_ORTHOLOGUE AFUA_5G09940)-RELATED"/>
    <property type="match status" value="1"/>
</dbReference>
<dbReference type="PROSITE" id="PS50850">
    <property type="entry name" value="MFS"/>
    <property type="match status" value="1"/>
</dbReference>
<feature type="transmembrane region" description="Helical" evidence="6">
    <location>
        <begin position="364"/>
        <end position="383"/>
    </location>
</feature>
<evidence type="ECO:0000256" key="1">
    <source>
        <dbReference type="ARBA" id="ARBA00004141"/>
    </source>
</evidence>
<dbReference type="RefSeq" id="XP_007754704.1">
    <property type="nucleotide sequence ID" value="XM_007756514.1"/>
</dbReference>
<dbReference type="Gene3D" id="1.20.1250.20">
    <property type="entry name" value="MFS general substrate transporter like domains"/>
    <property type="match status" value="1"/>
</dbReference>
<feature type="transmembrane region" description="Helical" evidence="6">
    <location>
        <begin position="467"/>
        <end position="486"/>
    </location>
</feature>
<feature type="region of interest" description="Disordered" evidence="5">
    <location>
        <begin position="494"/>
        <end position="527"/>
    </location>
</feature>
<dbReference type="AlphaFoldDB" id="W9WAN5"/>
<dbReference type="Pfam" id="PF07690">
    <property type="entry name" value="MFS_1"/>
    <property type="match status" value="1"/>
</dbReference>
<evidence type="ECO:0000256" key="3">
    <source>
        <dbReference type="ARBA" id="ARBA00022989"/>
    </source>
</evidence>
<evidence type="ECO:0000256" key="4">
    <source>
        <dbReference type="ARBA" id="ARBA00023136"/>
    </source>
</evidence>
<dbReference type="CDD" id="cd17476">
    <property type="entry name" value="MFS_Amf1_MDR_like"/>
    <property type="match status" value="1"/>
</dbReference>
<dbReference type="GO" id="GO:0022857">
    <property type="term" value="F:transmembrane transporter activity"/>
    <property type="evidence" value="ECO:0007669"/>
    <property type="project" value="InterPro"/>
</dbReference>
<accession>W9WAN5</accession>
<feature type="transmembrane region" description="Helical" evidence="6">
    <location>
        <begin position="389"/>
        <end position="414"/>
    </location>
</feature>
<feature type="transmembrane region" description="Helical" evidence="6">
    <location>
        <begin position="426"/>
        <end position="447"/>
    </location>
</feature>
<dbReference type="Gene3D" id="1.20.1720.10">
    <property type="entry name" value="Multidrug resistance protein D"/>
    <property type="match status" value="1"/>
</dbReference>
<feature type="transmembrane region" description="Helical" evidence="6">
    <location>
        <begin position="137"/>
        <end position="156"/>
    </location>
</feature>
<feature type="compositionally biased region" description="Basic and acidic residues" evidence="5">
    <location>
        <begin position="509"/>
        <end position="527"/>
    </location>
</feature>
<dbReference type="eggNOG" id="KOG0254">
    <property type="taxonomic scope" value="Eukaryota"/>
</dbReference>
<feature type="domain" description="Major facilitator superfamily (MFS) profile" evidence="7">
    <location>
        <begin position="42"/>
        <end position="490"/>
    </location>
</feature>
<dbReference type="HOGENOM" id="CLU_000960_27_4_1"/>